<sequence>MIKKLLILSLTIINITTIINSNNGGGFVIVPKHYTINYDCNKAKYLCENGSDHWCDILHQHCQKK</sequence>
<dbReference type="Proteomes" id="UP000018769">
    <property type="component" value="Chromosome I"/>
</dbReference>
<dbReference type="HOGENOM" id="CLU_2841548_0_0_7"/>
<keyword evidence="2" id="KW-1185">Reference proteome</keyword>
<evidence type="ECO:0000313" key="2">
    <source>
        <dbReference type="Proteomes" id="UP000018769"/>
    </source>
</evidence>
<reference evidence="1 2" key="1">
    <citation type="journal article" date="2015" name="Biol. Direct">
        <title>Babela massiliensis, a representative of a widespread bacterial phylum with unusual adaptations to parasitism in amoebae.</title>
        <authorList>
            <person name="Pagnier I."/>
            <person name="Yutin N."/>
            <person name="Croce O."/>
            <person name="Makarova K.S."/>
            <person name="Wolf Y.I."/>
            <person name="Benamar S."/>
            <person name="Raoult D."/>
            <person name="Koonin E.V."/>
            <person name="La Scola B."/>
        </authorList>
    </citation>
    <scope>NUCLEOTIDE SEQUENCE [LARGE SCALE GENOMIC DNA]</scope>
    <source>
        <strain evidence="2">BABL1</strain>
    </source>
</reference>
<dbReference type="STRING" id="673862.BABL1_gene_845"/>
<accession>V6DHZ4</accession>
<evidence type="ECO:0000313" key="1">
    <source>
        <dbReference type="EMBL" id="CDK30151.1"/>
    </source>
</evidence>
<dbReference type="AlphaFoldDB" id="V6DHZ4"/>
<organism evidence="1 2">
    <name type="scientific">Candidatus Babela massiliensis</name>
    <dbReference type="NCBI Taxonomy" id="673862"/>
    <lineage>
        <taxon>Bacteria</taxon>
        <taxon>Candidatus Babelota</taxon>
        <taxon>Candidatus Babeliae</taxon>
        <taxon>Candidatus Babeliales</taxon>
        <taxon>Candidatus Babeliaceae</taxon>
        <taxon>Candidatus Babela</taxon>
    </lineage>
</organism>
<dbReference type="KEGG" id="dpb:BABL1_gene_845"/>
<protein>
    <submittedName>
        <fullName evidence="1">Uncharacterized protein</fullName>
    </submittedName>
</protein>
<proteinExistence type="predicted"/>
<dbReference type="EMBL" id="HG793133">
    <property type="protein sequence ID" value="CDK30151.1"/>
    <property type="molecule type" value="Genomic_DNA"/>
</dbReference>
<gene>
    <name evidence="1" type="ORF">BABL1_gene_845</name>
</gene>
<dbReference type="RefSeq" id="WP_023790945.1">
    <property type="nucleotide sequence ID" value="NC_023003.1"/>
</dbReference>
<name>V6DHZ4_9BACT</name>